<dbReference type="EMBL" id="GBRH01243486">
    <property type="protein sequence ID" value="JAD54409.1"/>
    <property type="molecule type" value="Transcribed_RNA"/>
</dbReference>
<evidence type="ECO:0000313" key="1">
    <source>
        <dbReference type="EMBL" id="JAD54409.1"/>
    </source>
</evidence>
<sequence length="53" mass="6072">MFGKNKLLEFNIKSMEFSTVNISLEYARRKTVIVEAGEGRLGMFSRANNEKCL</sequence>
<reference evidence="1" key="2">
    <citation type="journal article" date="2015" name="Data Brief">
        <title>Shoot transcriptome of the giant reed, Arundo donax.</title>
        <authorList>
            <person name="Barrero R.A."/>
            <person name="Guerrero F.D."/>
            <person name="Moolhuijzen P."/>
            <person name="Goolsby J.A."/>
            <person name="Tidwell J."/>
            <person name="Bellgard S.E."/>
            <person name="Bellgard M.I."/>
        </authorList>
    </citation>
    <scope>NUCLEOTIDE SEQUENCE</scope>
    <source>
        <tissue evidence="1">Shoot tissue taken approximately 20 cm above the soil surface</tissue>
    </source>
</reference>
<reference evidence="1" key="1">
    <citation type="submission" date="2014-09" db="EMBL/GenBank/DDBJ databases">
        <authorList>
            <person name="Magalhaes I.L.F."/>
            <person name="Oliveira U."/>
            <person name="Santos F.R."/>
            <person name="Vidigal T.H.D.A."/>
            <person name="Brescovit A.D."/>
            <person name="Santos A.J."/>
        </authorList>
    </citation>
    <scope>NUCLEOTIDE SEQUENCE</scope>
    <source>
        <tissue evidence="1">Shoot tissue taken approximately 20 cm above the soil surface</tissue>
    </source>
</reference>
<name>A0A0A9ARM4_ARUDO</name>
<organism evidence="1">
    <name type="scientific">Arundo donax</name>
    <name type="common">Giant reed</name>
    <name type="synonym">Donax arundinaceus</name>
    <dbReference type="NCBI Taxonomy" id="35708"/>
    <lineage>
        <taxon>Eukaryota</taxon>
        <taxon>Viridiplantae</taxon>
        <taxon>Streptophyta</taxon>
        <taxon>Embryophyta</taxon>
        <taxon>Tracheophyta</taxon>
        <taxon>Spermatophyta</taxon>
        <taxon>Magnoliopsida</taxon>
        <taxon>Liliopsida</taxon>
        <taxon>Poales</taxon>
        <taxon>Poaceae</taxon>
        <taxon>PACMAD clade</taxon>
        <taxon>Arundinoideae</taxon>
        <taxon>Arundineae</taxon>
        <taxon>Arundo</taxon>
    </lineage>
</organism>
<protein>
    <submittedName>
        <fullName evidence="1">Uncharacterized protein</fullName>
    </submittedName>
</protein>
<dbReference type="AlphaFoldDB" id="A0A0A9ARM4"/>
<accession>A0A0A9ARM4</accession>
<proteinExistence type="predicted"/>